<feature type="region of interest" description="Disordered" evidence="3">
    <location>
        <begin position="162"/>
        <end position="189"/>
    </location>
</feature>
<dbReference type="Gene3D" id="3.40.50.1240">
    <property type="entry name" value="Phosphoglycerate mutase-like"/>
    <property type="match status" value="1"/>
</dbReference>
<dbReference type="PANTHER" id="PTHR48100">
    <property type="entry name" value="BROAD-SPECIFICITY PHOSPHATASE YOR283W-RELATED"/>
    <property type="match status" value="1"/>
</dbReference>
<dbReference type="PANTHER" id="PTHR48100:SF1">
    <property type="entry name" value="HISTIDINE PHOSPHATASE FAMILY PROTEIN-RELATED"/>
    <property type="match status" value="1"/>
</dbReference>
<dbReference type="InterPro" id="IPR013078">
    <property type="entry name" value="His_Pase_superF_clade-1"/>
</dbReference>
<dbReference type="SUPFAM" id="SSF53254">
    <property type="entry name" value="Phosphoglycerate mutase-like"/>
    <property type="match status" value="1"/>
</dbReference>
<dbReference type="InterPro" id="IPR050275">
    <property type="entry name" value="PGM_Phosphatase"/>
</dbReference>
<dbReference type="Pfam" id="PF00300">
    <property type="entry name" value="His_Phos_1"/>
    <property type="match status" value="1"/>
</dbReference>
<keyword evidence="1" id="KW-0324">Glycolysis</keyword>
<keyword evidence="5" id="KW-1185">Reference proteome</keyword>
<name>A0ABP8X496_9PSEU</name>
<keyword evidence="2" id="KW-0413">Isomerase</keyword>
<protein>
    <submittedName>
        <fullName evidence="4">Alpha-ribazole phosphatase</fullName>
    </submittedName>
</protein>
<evidence type="ECO:0000256" key="2">
    <source>
        <dbReference type="ARBA" id="ARBA00023235"/>
    </source>
</evidence>
<organism evidence="4 5">
    <name type="scientific">Pseudonocardia yuanmonensis</name>
    <dbReference type="NCBI Taxonomy" id="1095914"/>
    <lineage>
        <taxon>Bacteria</taxon>
        <taxon>Bacillati</taxon>
        <taxon>Actinomycetota</taxon>
        <taxon>Actinomycetes</taxon>
        <taxon>Pseudonocardiales</taxon>
        <taxon>Pseudonocardiaceae</taxon>
        <taxon>Pseudonocardia</taxon>
    </lineage>
</organism>
<dbReference type="PROSITE" id="PS00175">
    <property type="entry name" value="PG_MUTASE"/>
    <property type="match status" value="1"/>
</dbReference>
<evidence type="ECO:0000256" key="1">
    <source>
        <dbReference type="ARBA" id="ARBA00023152"/>
    </source>
</evidence>
<dbReference type="EMBL" id="BAABIC010000014">
    <property type="protein sequence ID" value="GAA4698911.1"/>
    <property type="molecule type" value="Genomic_DNA"/>
</dbReference>
<proteinExistence type="predicted"/>
<dbReference type="CDD" id="cd07067">
    <property type="entry name" value="HP_PGM_like"/>
    <property type="match status" value="1"/>
</dbReference>
<dbReference type="PIRSF" id="PIRSF000709">
    <property type="entry name" value="6PFK_2-Ptase"/>
    <property type="match status" value="1"/>
</dbReference>
<sequence length="189" mass="19778">MLHLVRHGESTWNAAGLLQGRTAHVGLTARGRTQALAVARALRVAAVTVVLTSPQRRAAETAAVIGRVLGLPVRDCPGLREQSHGEWEGRPAADCAAALAAADPDWAPPGGETGRELHTRAARLLRGLPTAGAVVLVTHGETLRALVAAACGLSVEEAPRELPPNGTVVDLRPVGPGRWERAGRVPQLR</sequence>
<dbReference type="InterPro" id="IPR001345">
    <property type="entry name" value="PG/BPGM_mutase_AS"/>
</dbReference>
<dbReference type="Proteomes" id="UP001500325">
    <property type="component" value="Unassembled WGS sequence"/>
</dbReference>
<evidence type="ECO:0000313" key="4">
    <source>
        <dbReference type="EMBL" id="GAA4698911.1"/>
    </source>
</evidence>
<dbReference type="SMART" id="SM00855">
    <property type="entry name" value="PGAM"/>
    <property type="match status" value="1"/>
</dbReference>
<accession>A0ABP8X496</accession>
<evidence type="ECO:0000313" key="5">
    <source>
        <dbReference type="Proteomes" id="UP001500325"/>
    </source>
</evidence>
<dbReference type="InterPro" id="IPR029033">
    <property type="entry name" value="His_PPase_superfam"/>
</dbReference>
<evidence type="ECO:0000256" key="3">
    <source>
        <dbReference type="SAM" id="MobiDB-lite"/>
    </source>
</evidence>
<reference evidence="5" key="1">
    <citation type="journal article" date="2019" name="Int. J. Syst. Evol. Microbiol.">
        <title>The Global Catalogue of Microorganisms (GCM) 10K type strain sequencing project: providing services to taxonomists for standard genome sequencing and annotation.</title>
        <authorList>
            <consortium name="The Broad Institute Genomics Platform"/>
            <consortium name="The Broad Institute Genome Sequencing Center for Infectious Disease"/>
            <person name="Wu L."/>
            <person name="Ma J."/>
        </authorList>
    </citation>
    <scope>NUCLEOTIDE SEQUENCE [LARGE SCALE GENOMIC DNA]</scope>
    <source>
        <strain evidence="5">JCM 18055</strain>
    </source>
</reference>
<gene>
    <name evidence="4" type="primary">cobC_1</name>
    <name evidence="4" type="ORF">GCM10023215_41680</name>
</gene>
<comment type="caution">
    <text evidence="4">The sequence shown here is derived from an EMBL/GenBank/DDBJ whole genome shotgun (WGS) entry which is preliminary data.</text>
</comment>